<dbReference type="InterPro" id="IPR007210">
    <property type="entry name" value="ABC_Gly_betaine_transp_sub-bd"/>
</dbReference>
<accession>A0ABT7SAE0</accession>
<feature type="domain" description="ABC-type glycine betaine transport system substrate-binding" evidence="3">
    <location>
        <begin position="57"/>
        <end position="127"/>
    </location>
</feature>
<organism evidence="4 5">
    <name type="scientific">Cellulomonas edaphi</name>
    <dbReference type="NCBI Taxonomy" id="3053468"/>
    <lineage>
        <taxon>Bacteria</taxon>
        <taxon>Bacillati</taxon>
        <taxon>Actinomycetota</taxon>
        <taxon>Actinomycetes</taxon>
        <taxon>Micrococcales</taxon>
        <taxon>Cellulomonadaceae</taxon>
        <taxon>Cellulomonas</taxon>
    </lineage>
</organism>
<dbReference type="Proteomes" id="UP001321453">
    <property type="component" value="Unassembled WGS sequence"/>
</dbReference>
<proteinExistence type="predicted"/>
<evidence type="ECO:0000313" key="5">
    <source>
        <dbReference type="Proteomes" id="UP001321453"/>
    </source>
</evidence>
<evidence type="ECO:0000256" key="2">
    <source>
        <dbReference type="SAM" id="SignalP"/>
    </source>
</evidence>
<protein>
    <submittedName>
        <fullName evidence="4">Glycine betaine ABC transporter substrate-binding protein</fullName>
    </submittedName>
</protein>
<gene>
    <name evidence="4" type="ORF">QRT05_14745</name>
</gene>
<dbReference type="Gene3D" id="3.40.190.10">
    <property type="entry name" value="Periplasmic binding protein-like II"/>
    <property type="match status" value="2"/>
</dbReference>
<dbReference type="Pfam" id="PF04069">
    <property type="entry name" value="OpuAC"/>
    <property type="match status" value="2"/>
</dbReference>
<dbReference type="RefSeq" id="WP_289448096.1">
    <property type="nucleotide sequence ID" value="NZ_JAUCGR010000004.1"/>
</dbReference>
<evidence type="ECO:0000259" key="3">
    <source>
        <dbReference type="Pfam" id="PF04069"/>
    </source>
</evidence>
<dbReference type="SUPFAM" id="SSF53850">
    <property type="entry name" value="Periplasmic binding protein-like II"/>
    <property type="match status" value="2"/>
</dbReference>
<dbReference type="PROSITE" id="PS51257">
    <property type="entry name" value="PROKAR_LIPOPROTEIN"/>
    <property type="match status" value="1"/>
</dbReference>
<keyword evidence="2" id="KW-0732">Signal</keyword>
<comment type="caution">
    <text evidence="4">The sequence shown here is derived from an EMBL/GenBank/DDBJ whole genome shotgun (WGS) entry which is preliminary data.</text>
</comment>
<evidence type="ECO:0000256" key="1">
    <source>
        <dbReference type="SAM" id="MobiDB-lite"/>
    </source>
</evidence>
<reference evidence="4 5" key="1">
    <citation type="submission" date="2023-06" db="EMBL/GenBank/DDBJ databases">
        <title>Cellulomonas sp. MW9 Whole genome sequence.</title>
        <authorList>
            <person name="Park S."/>
        </authorList>
    </citation>
    <scope>NUCLEOTIDE SEQUENCE [LARGE SCALE GENOMIC DNA]</scope>
    <source>
        <strain evidence="4 5">MW9</strain>
    </source>
</reference>
<keyword evidence="5" id="KW-1185">Reference proteome</keyword>
<dbReference type="Gene3D" id="3.40.190.120">
    <property type="entry name" value="Osmoprotection protein (prox), domain 2"/>
    <property type="match status" value="2"/>
</dbReference>
<feature type="region of interest" description="Disordered" evidence="1">
    <location>
        <begin position="27"/>
        <end position="48"/>
    </location>
</feature>
<name>A0ABT7SAE0_9CELL</name>
<evidence type="ECO:0000313" key="4">
    <source>
        <dbReference type="EMBL" id="MDM7832595.1"/>
    </source>
</evidence>
<feature type="chain" id="PRO_5045683624" evidence="2">
    <location>
        <begin position="25"/>
        <end position="338"/>
    </location>
</feature>
<dbReference type="EMBL" id="JAUCGR010000004">
    <property type="protein sequence ID" value="MDM7832595.1"/>
    <property type="molecule type" value="Genomic_DNA"/>
</dbReference>
<feature type="signal peptide" evidence="2">
    <location>
        <begin position="1"/>
        <end position="24"/>
    </location>
</feature>
<sequence length="338" mass="34542">MRVRHLTAKTVLTTALLASTLALAGCGTPGSGGGEEEPTANASASGGTECKPAAGDQLVVLTDDKGLQNADNIIPAINKAAADKNPEIVDLLSSVSAALDTDKLIQLNKAVDIDRRTSKEVAKEFVTSEGLAAADKSGSGKLEVGAANFSENLTLAEIYGEVLRSAGFDVTVRSIGNRETYLPPLEKGELVAVPEYAATLADFLNAKINGAEAPSVASSDVDATVAALTPLAEQSKLVVGKASAAQDQNAFAVTKEFADAHKVTSLSELATACGGGLTLAGPPECPDRPFCQPGLEEKYGLSFTQFKSYDFGLIGDAVRKGDAAIGLVLSSDGSLAAG</sequence>
<feature type="domain" description="ABC-type glycine betaine transport system substrate-binding" evidence="3">
    <location>
        <begin position="141"/>
        <end position="336"/>
    </location>
</feature>